<keyword evidence="6" id="KW-1185">Reference proteome</keyword>
<dbReference type="AlphaFoldDB" id="A0A917NBG5"/>
<dbReference type="InterPro" id="IPR041230">
    <property type="entry name" value="FbpC_C"/>
</dbReference>
<reference evidence="4 5" key="1">
    <citation type="journal article" date="2014" name="Int. J. Syst. Evol. Microbiol.">
        <title>Complete genome sequence of Corynebacterium casei LMG S-19264T (=DSM 44701T), isolated from a smear-ripened cheese.</title>
        <authorList>
            <consortium name="US DOE Joint Genome Institute (JGI-PGF)"/>
            <person name="Walter F."/>
            <person name="Albersmeier A."/>
            <person name="Kalinowski J."/>
            <person name="Ruckert C."/>
        </authorList>
    </citation>
    <scope>NUCLEOTIDE SEQUENCE [LARGE SCALE GENOMIC DNA]</scope>
    <source>
        <strain evidence="4 5">CGMCC 4.7206</strain>
    </source>
</reference>
<gene>
    <name evidence="3" type="ORF">GCM10009545_39240</name>
    <name evidence="4" type="ORF">GCM10011581_17620</name>
</gene>
<dbReference type="SUPFAM" id="SSF50969">
    <property type="entry name" value="YVTN repeat-like/Quinoprotein amine dehydrogenase"/>
    <property type="match status" value="1"/>
</dbReference>
<evidence type="ECO:0000313" key="3">
    <source>
        <dbReference type="EMBL" id="GAA0532873.1"/>
    </source>
</evidence>
<reference evidence="3 6" key="2">
    <citation type="journal article" date="2019" name="Int. J. Syst. Evol. Microbiol.">
        <title>The Global Catalogue of Microorganisms (GCM) 10K type strain sequencing project: providing services to taxonomists for standard genome sequencing and annotation.</title>
        <authorList>
            <consortium name="The Broad Institute Genomics Platform"/>
            <consortium name="The Broad Institute Genome Sequencing Center for Infectious Disease"/>
            <person name="Wu L."/>
            <person name="Ma J."/>
        </authorList>
    </citation>
    <scope>NUCLEOTIDE SEQUENCE [LARGE SCALE GENOMIC DNA]</scope>
    <source>
        <strain evidence="3 6">JCM 10664</strain>
    </source>
</reference>
<dbReference type="Proteomes" id="UP001500220">
    <property type="component" value="Unassembled WGS sequence"/>
</dbReference>
<keyword evidence="1" id="KW-0812">Transmembrane</keyword>
<dbReference type="Pfam" id="PF17845">
    <property type="entry name" value="FbpC_C_terminal"/>
    <property type="match status" value="1"/>
</dbReference>
<sequence length="344" mass="35539">MNDGNSAREAELVRAHLHRLVEDVEPRPDALPRLLAAARRRRSPRRPLIAALGAVGAAAVAFLVAVVFVPQQPELAPVSVQPNTYLAAPQPGVIASFDVLSGQENSQVATVTGADTTVLAADRDRVYTVVSTADGRRVAEVSARGQRVLPGKVGDSRVLAAGGGRVAYLDGTDVVVVHDQQQHRIPVPAHLRVEDLALAADGRLAVLVTPRDGGQASSVLVLPPDATSLSARVEATSGEACGPVAVAWTGRDVAALQPVDCADDRLRVATFAGDSGRKIGAGTVFRTPPLAPGSARLSTDVLGRFLVSTAGQGQWLVDGSAVRPIPPACTTDGVCAAGPGTFWG</sequence>
<name>A0A917NBG5_9PSEU</name>
<dbReference type="InterPro" id="IPR011044">
    <property type="entry name" value="Quino_amine_DH_bsu"/>
</dbReference>
<dbReference type="EMBL" id="BMMT01000004">
    <property type="protein sequence ID" value="GGI80771.1"/>
    <property type="molecule type" value="Genomic_DNA"/>
</dbReference>
<reference evidence="3" key="4">
    <citation type="submission" date="2023-12" db="EMBL/GenBank/DDBJ databases">
        <authorList>
            <person name="Sun Q."/>
            <person name="Inoue M."/>
        </authorList>
    </citation>
    <scope>NUCLEOTIDE SEQUENCE</scope>
    <source>
        <strain evidence="3">JCM 10664</strain>
    </source>
</reference>
<proteinExistence type="predicted"/>
<evidence type="ECO:0000256" key="1">
    <source>
        <dbReference type="SAM" id="Phobius"/>
    </source>
</evidence>
<dbReference type="Proteomes" id="UP000597989">
    <property type="component" value="Unassembled WGS sequence"/>
</dbReference>
<feature type="domain" description="FbpC C-terminal regulatory nucleotide binding" evidence="2">
    <location>
        <begin position="126"/>
        <end position="176"/>
    </location>
</feature>
<reference evidence="4" key="3">
    <citation type="submission" date="2020-09" db="EMBL/GenBank/DDBJ databases">
        <authorList>
            <person name="Sun Q."/>
            <person name="Zhou Y."/>
        </authorList>
    </citation>
    <scope>NUCLEOTIDE SEQUENCE</scope>
    <source>
        <strain evidence="4">CGMCC 4.7206</strain>
    </source>
</reference>
<evidence type="ECO:0000259" key="2">
    <source>
        <dbReference type="Pfam" id="PF17845"/>
    </source>
</evidence>
<comment type="caution">
    <text evidence="4">The sequence shown here is derived from an EMBL/GenBank/DDBJ whole genome shotgun (WGS) entry which is preliminary data.</text>
</comment>
<protein>
    <recommendedName>
        <fullName evidence="2">FbpC C-terminal regulatory nucleotide binding domain-containing protein</fullName>
    </recommendedName>
</protein>
<accession>A0A917NBG5</accession>
<keyword evidence="1" id="KW-0472">Membrane</keyword>
<feature type="transmembrane region" description="Helical" evidence="1">
    <location>
        <begin position="48"/>
        <end position="69"/>
    </location>
</feature>
<keyword evidence="1" id="KW-1133">Transmembrane helix</keyword>
<evidence type="ECO:0000313" key="6">
    <source>
        <dbReference type="Proteomes" id="UP001500220"/>
    </source>
</evidence>
<evidence type="ECO:0000313" key="5">
    <source>
        <dbReference type="Proteomes" id="UP000597989"/>
    </source>
</evidence>
<dbReference type="EMBL" id="BAAAHC010000015">
    <property type="protein sequence ID" value="GAA0532873.1"/>
    <property type="molecule type" value="Genomic_DNA"/>
</dbReference>
<dbReference type="RefSeq" id="WP_188986784.1">
    <property type="nucleotide sequence ID" value="NZ_BAAAHC010000015.1"/>
</dbReference>
<evidence type="ECO:0000313" key="4">
    <source>
        <dbReference type="EMBL" id="GGI80771.1"/>
    </source>
</evidence>
<organism evidence="4 5">
    <name type="scientific">Saccharopolyspora thermophila</name>
    <dbReference type="NCBI Taxonomy" id="89367"/>
    <lineage>
        <taxon>Bacteria</taxon>
        <taxon>Bacillati</taxon>
        <taxon>Actinomycetota</taxon>
        <taxon>Actinomycetes</taxon>
        <taxon>Pseudonocardiales</taxon>
        <taxon>Pseudonocardiaceae</taxon>
        <taxon>Saccharopolyspora</taxon>
    </lineage>
</organism>